<dbReference type="SUPFAM" id="SSF53720">
    <property type="entry name" value="ALDH-like"/>
    <property type="match status" value="1"/>
</dbReference>
<name>A0A9P8ZUZ5_9PEZI</name>
<proteinExistence type="predicted"/>
<evidence type="ECO:0000313" key="2">
    <source>
        <dbReference type="EMBL" id="KAH6651571.1"/>
    </source>
</evidence>
<dbReference type="GO" id="GO:0016491">
    <property type="term" value="F:oxidoreductase activity"/>
    <property type="evidence" value="ECO:0007669"/>
    <property type="project" value="InterPro"/>
</dbReference>
<dbReference type="InterPro" id="IPR015590">
    <property type="entry name" value="Aldehyde_DH_dom"/>
</dbReference>
<dbReference type="Gene3D" id="3.40.605.10">
    <property type="entry name" value="Aldehyde Dehydrogenase, Chain A, domain 1"/>
    <property type="match status" value="1"/>
</dbReference>
<dbReference type="OrthoDB" id="310895at2759"/>
<keyword evidence="3" id="KW-1185">Reference proteome</keyword>
<dbReference type="GeneID" id="70129208"/>
<dbReference type="Proteomes" id="UP000758603">
    <property type="component" value="Unassembled WGS sequence"/>
</dbReference>
<dbReference type="InterPro" id="IPR016162">
    <property type="entry name" value="Ald_DH_N"/>
</dbReference>
<dbReference type="AlphaFoldDB" id="A0A9P8ZUZ5"/>
<evidence type="ECO:0000259" key="1">
    <source>
        <dbReference type="Pfam" id="PF00171"/>
    </source>
</evidence>
<gene>
    <name evidence="2" type="ORF">BKA67DRAFT_537437</name>
</gene>
<reference evidence="2" key="1">
    <citation type="journal article" date="2021" name="Nat. Commun.">
        <title>Genetic determinants of endophytism in the Arabidopsis root mycobiome.</title>
        <authorList>
            <person name="Mesny F."/>
            <person name="Miyauchi S."/>
            <person name="Thiergart T."/>
            <person name="Pickel B."/>
            <person name="Atanasova L."/>
            <person name="Karlsson M."/>
            <person name="Huettel B."/>
            <person name="Barry K.W."/>
            <person name="Haridas S."/>
            <person name="Chen C."/>
            <person name="Bauer D."/>
            <person name="Andreopoulos W."/>
            <person name="Pangilinan J."/>
            <person name="LaButti K."/>
            <person name="Riley R."/>
            <person name="Lipzen A."/>
            <person name="Clum A."/>
            <person name="Drula E."/>
            <person name="Henrissat B."/>
            <person name="Kohler A."/>
            <person name="Grigoriev I.V."/>
            <person name="Martin F.M."/>
            <person name="Hacquard S."/>
        </authorList>
    </citation>
    <scope>NUCLEOTIDE SEQUENCE</scope>
    <source>
        <strain evidence="2">MPI-SDFR-AT-0073</strain>
    </source>
</reference>
<dbReference type="InterPro" id="IPR016161">
    <property type="entry name" value="Ald_DH/histidinol_DH"/>
</dbReference>
<organism evidence="2 3">
    <name type="scientific">Truncatella angustata</name>
    <dbReference type="NCBI Taxonomy" id="152316"/>
    <lineage>
        <taxon>Eukaryota</taxon>
        <taxon>Fungi</taxon>
        <taxon>Dikarya</taxon>
        <taxon>Ascomycota</taxon>
        <taxon>Pezizomycotina</taxon>
        <taxon>Sordariomycetes</taxon>
        <taxon>Xylariomycetidae</taxon>
        <taxon>Amphisphaeriales</taxon>
        <taxon>Sporocadaceae</taxon>
        <taxon>Truncatella</taxon>
    </lineage>
</organism>
<sequence>MGGPLDCLRGCCTVSNLPSPRQATTVICFWSQAARKGKNIRAAEYVRDLGHPVLQPSNRTIPRSYQPLDPPAVDRAIEKAATTQKIWAVTSFRERRAVLRSMLQHVLDNQEMICKVACLDSGKNMVDAQMGEILVTAEKLQWTIEHGKRALAPSRRPTNLLLSHKRNIVSHL</sequence>
<evidence type="ECO:0000313" key="3">
    <source>
        <dbReference type="Proteomes" id="UP000758603"/>
    </source>
</evidence>
<dbReference type="RefSeq" id="XP_045955849.1">
    <property type="nucleotide sequence ID" value="XM_046100316.1"/>
</dbReference>
<feature type="domain" description="Aldehyde dehydrogenase" evidence="1">
    <location>
        <begin position="52"/>
        <end position="157"/>
    </location>
</feature>
<dbReference type="Pfam" id="PF00171">
    <property type="entry name" value="Aldedh"/>
    <property type="match status" value="1"/>
</dbReference>
<comment type="caution">
    <text evidence="2">The sequence shown here is derived from an EMBL/GenBank/DDBJ whole genome shotgun (WGS) entry which is preliminary data.</text>
</comment>
<protein>
    <recommendedName>
        <fullName evidence="1">Aldehyde dehydrogenase domain-containing protein</fullName>
    </recommendedName>
</protein>
<dbReference type="EMBL" id="JAGPXC010000006">
    <property type="protein sequence ID" value="KAH6651571.1"/>
    <property type="molecule type" value="Genomic_DNA"/>
</dbReference>
<accession>A0A9P8ZUZ5</accession>